<dbReference type="PANTHER" id="PTHR46324:SF7">
    <property type="entry name" value="BASIC LEUCINE-ZIPPER 75"/>
    <property type="match status" value="1"/>
</dbReference>
<feature type="domain" description="BZIP" evidence="7">
    <location>
        <begin position="102"/>
        <end position="165"/>
    </location>
</feature>
<proteinExistence type="predicted"/>
<dbReference type="GO" id="GO:0005634">
    <property type="term" value="C:nucleus"/>
    <property type="evidence" value="ECO:0007669"/>
    <property type="project" value="UniProtKB-SubCell"/>
</dbReference>
<dbReference type="STRING" id="3983.A0A2C9VQA5"/>
<keyword evidence="4" id="KW-0804">Transcription</keyword>
<dbReference type="PROSITE" id="PS50217">
    <property type="entry name" value="BZIP"/>
    <property type="match status" value="1"/>
</dbReference>
<dbReference type="FunFam" id="1.20.5.170:FF:000020">
    <property type="entry name" value="BZIP transcription factor"/>
    <property type="match status" value="1"/>
</dbReference>
<evidence type="ECO:0000256" key="2">
    <source>
        <dbReference type="ARBA" id="ARBA00023015"/>
    </source>
</evidence>
<evidence type="ECO:0000256" key="1">
    <source>
        <dbReference type="ARBA" id="ARBA00004123"/>
    </source>
</evidence>
<dbReference type="SMR" id="A0A2C9VQA5"/>
<evidence type="ECO:0000256" key="5">
    <source>
        <dbReference type="ARBA" id="ARBA00023242"/>
    </source>
</evidence>
<dbReference type="OMA" id="DDHRQSM"/>
<evidence type="ECO:0000313" key="8">
    <source>
        <dbReference type="EMBL" id="OAY47439.1"/>
    </source>
</evidence>
<comment type="subcellular location">
    <subcellularLocation>
        <location evidence="1">Nucleus</location>
    </subcellularLocation>
</comment>
<organism evidence="8">
    <name type="scientific">Manihot esculenta</name>
    <name type="common">Cassava</name>
    <name type="synonym">Jatropha manihot</name>
    <dbReference type="NCBI Taxonomy" id="3983"/>
    <lineage>
        <taxon>Eukaryota</taxon>
        <taxon>Viridiplantae</taxon>
        <taxon>Streptophyta</taxon>
        <taxon>Embryophyta</taxon>
        <taxon>Tracheophyta</taxon>
        <taxon>Spermatophyta</taxon>
        <taxon>Magnoliopsida</taxon>
        <taxon>eudicotyledons</taxon>
        <taxon>Gunneridae</taxon>
        <taxon>Pentapetalae</taxon>
        <taxon>rosids</taxon>
        <taxon>fabids</taxon>
        <taxon>Malpighiales</taxon>
        <taxon>Euphorbiaceae</taxon>
        <taxon>Crotonoideae</taxon>
        <taxon>Manihoteae</taxon>
        <taxon>Manihot</taxon>
    </lineage>
</organism>
<dbReference type="InterPro" id="IPR045314">
    <property type="entry name" value="bZIP_plant_GBF1"/>
</dbReference>
<gene>
    <name evidence="8" type="ORF">MANES_06G079700</name>
</gene>
<evidence type="ECO:0000256" key="6">
    <source>
        <dbReference type="SAM" id="Coils"/>
    </source>
</evidence>
<keyword evidence="5" id="KW-0539">Nucleus</keyword>
<reference evidence="8" key="1">
    <citation type="submission" date="2016-02" db="EMBL/GenBank/DDBJ databases">
        <title>WGS assembly of Manihot esculenta.</title>
        <authorList>
            <person name="Bredeson J.V."/>
            <person name="Prochnik S.E."/>
            <person name="Lyons J.B."/>
            <person name="Schmutz J."/>
            <person name="Grimwood J."/>
            <person name="Vrebalov J."/>
            <person name="Bart R.S."/>
            <person name="Amuge T."/>
            <person name="Ferguson M.E."/>
            <person name="Green R."/>
            <person name="Putnam N."/>
            <person name="Stites J."/>
            <person name="Rounsley S."/>
            <person name="Rokhsar D.S."/>
        </authorList>
    </citation>
    <scope>NUCLEOTIDE SEQUENCE [LARGE SCALE GENOMIC DNA]</scope>
    <source>
        <tissue evidence="8">Leaf</tissue>
    </source>
</reference>
<dbReference type="Gene3D" id="1.20.5.170">
    <property type="match status" value="1"/>
</dbReference>
<dbReference type="InterPro" id="IPR044521">
    <property type="entry name" value="AtbZIP8/43"/>
</dbReference>
<dbReference type="PROSITE" id="PS00036">
    <property type="entry name" value="BZIP_BASIC"/>
    <property type="match status" value="1"/>
</dbReference>
<sequence>MESQEIKGLHYLPHANSFQNLLTLSPSVANLNIQVQPVKSIGHNLTHANLSQNPESNSSFLNRSFSSNSPIHFPLHMLSPHNSAISTDSTVNETGDQLGITYERRLKRMISNRESARRSRMRKKKQIEELQYQVNHLQTMNHQLSEKVIRLLESNHQILQENSQLKERVSSFQIVLSDLLTPIRNVEESICNTNRPRGEASN</sequence>
<evidence type="ECO:0000256" key="3">
    <source>
        <dbReference type="ARBA" id="ARBA00023125"/>
    </source>
</evidence>
<dbReference type="SMART" id="SM00338">
    <property type="entry name" value="BRLZ"/>
    <property type="match status" value="1"/>
</dbReference>
<keyword evidence="3" id="KW-0238">DNA-binding</keyword>
<keyword evidence="2" id="KW-0805">Transcription regulation</keyword>
<dbReference type="EMBL" id="CM004392">
    <property type="protein sequence ID" value="OAY47439.1"/>
    <property type="molecule type" value="Genomic_DNA"/>
</dbReference>
<evidence type="ECO:0000259" key="7">
    <source>
        <dbReference type="PROSITE" id="PS50217"/>
    </source>
</evidence>
<name>A0A2C9VQA5_MANES</name>
<dbReference type="PANTHER" id="PTHR46324">
    <property type="entry name" value="BASIC LEUCINE ZIPPER 43-RELATED"/>
    <property type="match status" value="1"/>
</dbReference>
<protein>
    <recommendedName>
        <fullName evidence="7">BZIP domain-containing protein</fullName>
    </recommendedName>
</protein>
<keyword evidence="6" id="KW-0175">Coiled coil</keyword>
<dbReference type="GO" id="GO:0003677">
    <property type="term" value="F:DNA binding"/>
    <property type="evidence" value="ECO:0007669"/>
    <property type="project" value="UniProtKB-KW"/>
</dbReference>
<dbReference type="InterPro" id="IPR004827">
    <property type="entry name" value="bZIP"/>
</dbReference>
<feature type="coiled-coil region" evidence="6">
    <location>
        <begin position="113"/>
        <end position="147"/>
    </location>
</feature>
<dbReference type="Pfam" id="PF00170">
    <property type="entry name" value="bZIP_1"/>
    <property type="match status" value="1"/>
</dbReference>
<dbReference type="SUPFAM" id="SSF57959">
    <property type="entry name" value="Leucine zipper domain"/>
    <property type="match status" value="1"/>
</dbReference>
<dbReference type="GO" id="GO:0003700">
    <property type="term" value="F:DNA-binding transcription factor activity"/>
    <property type="evidence" value="ECO:0007669"/>
    <property type="project" value="InterPro"/>
</dbReference>
<dbReference type="GO" id="GO:0046983">
    <property type="term" value="F:protein dimerization activity"/>
    <property type="evidence" value="ECO:0007669"/>
    <property type="project" value="UniProtKB-ARBA"/>
</dbReference>
<evidence type="ECO:0000256" key="4">
    <source>
        <dbReference type="ARBA" id="ARBA00023163"/>
    </source>
</evidence>
<dbReference type="AlphaFoldDB" id="A0A2C9VQA5"/>
<dbReference type="InterPro" id="IPR046347">
    <property type="entry name" value="bZIP_sf"/>
</dbReference>
<dbReference type="CDD" id="cd14702">
    <property type="entry name" value="bZIP_plant_GBF1"/>
    <property type="match status" value="1"/>
</dbReference>
<accession>A0A2C9VQA5</accession>